<organism evidence="2 3">
    <name type="scientific">Streptomyces vastus</name>
    <dbReference type="NCBI Taxonomy" id="285451"/>
    <lineage>
        <taxon>Bacteria</taxon>
        <taxon>Bacillati</taxon>
        <taxon>Actinomycetota</taxon>
        <taxon>Actinomycetes</taxon>
        <taxon>Kitasatosporales</taxon>
        <taxon>Streptomycetaceae</taxon>
        <taxon>Streptomyces</taxon>
    </lineage>
</organism>
<protein>
    <submittedName>
        <fullName evidence="2">Uncharacterized protein</fullName>
    </submittedName>
</protein>
<keyword evidence="3" id="KW-1185">Reference proteome</keyword>
<dbReference type="Proteomes" id="UP001500151">
    <property type="component" value="Unassembled WGS sequence"/>
</dbReference>
<dbReference type="EMBL" id="BAAASJ010000039">
    <property type="protein sequence ID" value="GAA2640485.1"/>
    <property type="molecule type" value="Genomic_DNA"/>
</dbReference>
<gene>
    <name evidence="2" type="ORF">GCM10010307_40760</name>
</gene>
<sequence>MCRKGLPHTGAMALRWRHGDGPAGRWGLVAPPLSASPSLSASLERGVPHERGTPMSGGPIAAEPQMSQPRAPVGACGPSSGRTQGRSISVDGGEWVPGLERTSGVHS</sequence>
<reference evidence="3" key="1">
    <citation type="journal article" date="2019" name="Int. J. Syst. Evol. Microbiol.">
        <title>The Global Catalogue of Microorganisms (GCM) 10K type strain sequencing project: providing services to taxonomists for standard genome sequencing and annotation.</title>
        <authorList>
            <consortium name="The Broad Institute Genomics Platform"/>
            <consortium name="The Broad Institute Genome Sequencing Center for Infectious Disease"/>
            <person name="Wu L."/>
            <person name="Ma J."/>
        </authorList>
    </citation>
    <scope>NUCLEOTIDE SEQUENCE [LARGE SCALE GENOMIC DNA]</scope>
    <source>
        <strain evidence="3">JCM 4524</strain>
    </source>
</reference>
<evidence type="ECO:0000313" key="2">
    <source>
        <dbReference type="EMBL" id="GAA2640485.1"/>
    </source>
</evidence>
<comment type="caution">
    <text evidence="2">The sequence shown here is derived from an EMBL/GenBank/DDBJ whole genome shotgun (WGS) entry which is preliminary data.</text>
</comment>
<proteinExistence type="predicted"/>
<name>A0ABP6DBA1_9ACTN</name>
<evidence type="ECO:0000313" key="3">
    <source>
        <dbReference type="Proteomes" id="UP001500151"/>
    </source>
</evidence>
<accession>A0ABP6DBA1</accession>
<evidence type="ECO:0000256" key="1">
    <source>
        <dbReference type="SAM" id="MobiDB-lite"/>
    </source>
</evidence>
<feature type="region of interest" description="Disordered" evidence="1">
    <location>
        <begin position="36"/>
        <end position="107"/>
    </location>
</feature>